<accession>A0A7R7XPK4</accession>
<feature type="compositionally biased region" description="Basic residues" evidence="1">
    <location>
        <begin position="169"/>
        <end position="183"/>
    </location>
</feature>
<dbReference type="InterPro" id="IPR011058">
    <property type="entry name" value="Cyanovirin-N"/>
</dbReference>
<dbReference type="SMART" id="SM01111">
    <property type="entry name" value="CVNH"/>
    <property type="match status" value="1"/>
</dbReference>
<feature type="region of interest" description="Disordered" evidence="1">
    <location>
        <begin position="160"/>
        <end position="211"/>
    </location>
</feature>
<dbReference type="Pfam" id="PF08881">
    <property type="entry name" value="CVNH"/>
    <property type="match status" value="1"/>
</dbReference>
<dbReference type="PANTHER" id="PTHR37014:SF8">
    <property type="entry name" value="RICH PROTEIN, PUTATIVE (AFU_ORTHOLOGUE AFUA_7G04870)-RELATED"/>
    <property type="match status" value="1"/>
</dbReference>
<feature type="compositionally biased region" description="Low complexity" evidence="1">
    <location>
        <begin position="51"/>
        <end position="70"/>
    </location>
</feature>
<dbReference type="EMBL" id="AP024446">
    <property type="protein sequence ID" value="BCS25054.1"/>
    <property type="molecule type" value="Genomic_DNA"/>
</dbReference>
<dbReference type="OrthoDB" id="2441380at2759"/>
<feature type="compositionally biased region" description="Pro residues" evidence="1">
    <location>
        <begin position="90"/>
        <end position="103"/>
    </location>
</feature>
<evidence type="ECO:0000256" key="1">
    <source>
        <dbReference type="SAM" id="MobiDB-lite"/>
    </source>
</evidence>
<dbReference type="Pfam" id="PF05433">
    <property type="entry name" value="Rick_17kDa_Anti"/>
    <property type="match status" value="1"/>
</dbReference>
<reference evidence="3" key="1">
    <citation type="submission" date="2021-01" db="EMBL/GenBank/DDBJ databases">
        <authorList>
            <consortium name="Aspergillus puulaauensis MK2 genome sequencing consortium"/>
            <person name="Kazuki M."/>
            <person name="Futagami T."/>
        </authorList>
    </citation>
    <scope>NUCLEOTIDE SEQUENCE</scope>
    <source>
        <strain evidence="3">MK2</strain>
    </source>
</reference>
<dbReference type="AlphaFoldDB" id="A0A7R7XPK4"/>
<organism evidence="3 4">
    <name type="scientific">Aspergillus puulaauensis</name>
    <dbReference type="NCBI Taxonomy" id="1220207"/>
    <lineage>
        <taxon>Eukaryota</taxon>
        <taxon>Fungi</taxon>
        <taxon>Dikarya</taxon>
        <taxon>Ascomycota</taxon>
        <taxon>Pezizomycotina</taxon>
        <taxon>Eurotiomycetes</taxon>
        <taxon>Eurotiomycetidae</taxon>
        <taxon>Eurotiales</taxon>
        <taxon>Aspergillaceae</taxon>
        <taxon>Aspergillus</taxon>
    </lineage>
</organism>
<evidence type="ECO:0000259" key="2">
    <source>
        <dbReference type="SMART" id="SM01111"/>
    </source>
</evidence>
<protein>
    <recommendedName>
        <fullName evidence="2">Cyanovirin-N domain-containing protein</fullName>
    </recommendedName>
</protein>
<evidence type="ECO:0000313" key="4">
    <source>
        <dbReference type="Proteomes" id="UP000654913"/>
    </source>
</evidence>
<keyword evidence="4" id="KW-1185">Reference proteome</keyword>
<dbReference type="RefSeq" id="XP_041557248.1">
    <property type="nucleotide sequence ID" value="XM_041704687.1"/>
</dbReference>
<dbReference type="PANTHER" id="PTHR37014">
    <property type="entry name" value="EXPRESSION LETHALITY PROTEIN HEL10, PUTATIVE (AFU_ORTHOLOGUE AFUA_1G06580)-RELATED"/>
    <property type="match status" value="1"/>
</dbReference>
<dbReference type="SUPFAM" id="SSF51322">
    <property type="entry name" value="Cyanovirin-N"/>
    <property type="match status" value="1"/>
</dbReference>
<dbReference type="GeneID" id="64975059"/>
<name>A0A7R7XPK4_9EURO</name>
<sequence>MSSQEYYEDNKYPNHGNQSPMPPYSQYPPYSAYPGASNPNIPPGHSTGYSPQNGYQYQPQDYYGEYQQQQQPPPPYYQHQHQQPAAPVTGQPPYPYSYPPPQSEYPTDAAPGTEAANDRGALGAIAGGAAGAYAGHQVHHGVLGTIGGAITGSLAEDAMKHKNHEKRDKKEKKKSKWGFHRRSSSSSSSSSSDSEKEDVKPAPPPAPVNLRGNFSASSIDIAFHGNYELVASCRAISGRNCASRLPLNSVLENRFGHFRWNPDGNFGASARNSHLSEGGRVLEAELADGRGGWRRDQIRLDERISNRDGVLVFLD</sequence>
<dbReference type="GO" id="GO:0019867">
    <property type="term" value="C:outer membrane"/>
    <property type="evidence" value="ECO:0007669"/>
    <property type="project" value="InterPro"/>
</dbReference>
<feature type="region of interest" description="Disordered" evidence="1">
    <location>
        <begin position="1"/>
        <end position="117"/>
    </location>
</feature>
<evidence type="ECO:0000313" key="3">
    <source>
        <dbReference type="EMBL" id="BCS25054.1"/>
    </source>
</evidence>
<dbReference type="Gene3D" id="2.30.60.10">
    <property type="entry name" value="Cyanovirin-N"/>
    <property type="match status" value="1"/>
</dbReference>
<gene>
    <name evidence="3" type="ORF">APUU_41498A</name>
</gene>
<proteinExistence type="predicted"/>
<reference evidence="3" key="2">
    <citation type="submission" date="2021-02" db="EMBL/GenBank/DDBJ databases">
        <title>Aspergillus puulaauensis MK2 genome sequence.</title>
        <authorList>
            <person name="Futagami T."/>
            <person name="Mori K."/>
            <person name="Kadooka C."/>
            <person name="Tanaka T."/>
        </authorList>
    </citation>
    <scope>NUCLEOTIDE SEQUENCE</scope>
    <source>
        <strain evidence="3">MK2</strain>
    </source>
</reference>
<dbReference type="InterPro" id="IPR008816">
    <property type="entry name" value="Gly_zipper_2TM_dom"/>
</dbReference>
<dbReference type="KEGG" id="apuu:APUU_41498A"/>
<dbReference type="Proteomes" id="UP000654913">
    <property type="component" value="Chromosome 4"/>
</dbReference>
<feature type="compositionally biased region" description="Low complexity" evidence="1">
    <location>
        <begin position="27"/>
        <end position="39"/>
    </location>
</feature>
<dbReference type="InterPro" id="IPR036673">
    <property type="entry name" value="Cyanovirin-N_sf"/>
</dbReference>
<feature type="domain" description="Cyanovirin-N" evidence="2">
    <location>
        <begin position="213"/>
        <end position="313"/>
    </location>
</feature>